<accession>A0ACD3QGF7</accession>
<gene>
    <name evidence="1" type="ORF">E3U43_004868</name>
</gene>
<organism evidence="1 2">
    <name type="scientific">Larimichthys crocea</name>
    <name type="common">Large yellow croaker</name>
    <name type="synonym">Pseudosciaena crocea</name>
    <dbReference type="NCBI Taxonomy" id="215358"/>
    <lineage>
        <taxon>Eukaryota</taxon>
        <taxon>Metazoa</taxon>
        <taxon>Chordata</taxon>
        <taxon>Craniata</taxon>
        <taxon>Vertebrata</taxon>
        <taxon>Euteleostomi</taxon>
        <taxon>Actinopterygii</taxon>
        <taxon>Neopterygii</taxon>
        <taxon>Teleostei</taxon>
        <taxon>Neoteleostei</taxon>
        <taxon>Acanthomorphata</taxon>
        <taxon>Eupercaria</taxon>
        <taxon>Sciaenidae</taxon>
        <taxon>Larimichthys</taxon>
    </lineage>
</organism>
<evidence type="ECO:0000313" key="1">
    <source>
        <dbReference type="EMBL" id="TMS05618.1"/>
    </source>
</evidence>
<evidence type="ECO:0000313" key="2">
    <source>
        <dbReference type="Proteomes" id="UP000793456"/>
    </source>
</evidence>
<reference evidence="1" key="1">
    <citation type="submission" date="2018-11" db="EMBL/GenBank/DDBJ databases">
        <title>The sequence and de novo assembly of Larimichthys crocea genome using PacBio and Hi-C technologies.</title>
        <authorList>
            <person name="Xu P."/>
            <person name="Chen B."/>
            <person name="Zhou Z."/>
            <person name="Ke Q."/>
            <person name="Wu Y."/>
            <person name="Bai H."/>
            <person name="Pu F."/>
        </authorList>
    </citation>
    <scope>NUCLEOTIDE SEQUENCE</scope>
    <source>
        <tissue evidence="1">Muscle</tissue>
    </source>
</reference>
<keyword evidence="2" id="KW-1185">Reference proteome</keyword>
<dbReference type="Proteomes" id="UP000793456">
    <property type="component" value="Chromosome XX"/>
</dbReference>
<comment type="caution">
    <text evidence="1">The sequence shown here is derived from an EMBL/GenBank/DDBJ whole genome shotgun (WGS) entry which is preliminary data.</text>
</comment>
<name>A0ACD3QGF7_LARCR</name>
<proteinExistence type="predicted"/>
<protein>
    <submittedName>
        <fullName evidence="1">Uncharacterized protein</fullName>
    </submittedName>
</protein>
<sequence length="295" mass="31644">MLEAQRTDGGSTEVCVIPENRQCGEVADIRRAEFAPGGSLLGCLRVSGRLVLWDPADRDAPPAAVDGCYTDFSWEEAAGPGPGGSFRLLAAGAPCELKLLEVEASTSASTCLRRVRECPSDQLLEAVRERDSSVSELQSVRVLSFAAGLCCVLLDCDWLLQLRWQRAEEEPQTLSCCRIQLTDSGRHDAVHHSVCRETLFVLSSSGLISVFSISDGSLLASVDLPAYLSSGPADDDLVSSPPSFSSFCLLQDVSGPSAVCRSPLSTSSPAPTTKRPGQPVELQLQPARPRFDLQY</sequence>
<dbReference type="EMBL" id="CM011693">
    <property type="protein sequence ID" value="TMS05618.1"/>
    <property type="molecule type" value="Genomic_DNA"/>
</dbReference>